<sequence>MAIHPSNRLTLLVVANLLIPLSCLIFATGFFPYKPLLPGLATFKDQDAHEELELLVTSKDGARTPVQRPNRMFNKVVLMVVDALRSDFVYGAESGFNFTQGLIRSGAALPFTAYAAPPTVTMPRIKALTTGSVPSFADLILNFAESDTSSSLVQQDTWLAQIKAQEVDERSRTGPSGKIVFYGDDTWLKLFPDFFIRWDGTSSFFVSDFTEVDNNVTRHIDSNFRAGNWDAMIMHYLGLDHIGHKTGPEGPNMIPKQREMDDKVRMIFDIIQHRERFKDTLLILVGDHGMNSAGNHGGSSAGETSTAMLFASPKFRALSQKRNPLDAPAVPRAGTEFDFYTKIQQSDLVPSIAAALGLPIPKNNLGVIIPEFLSLWEGSDEKDVHDPYLQLLYRNSLQVLEIVKSHYGKAGFVENAGSSMSFDKCRSSLSGRIKLQCLWSRAQRMLLASSLDGRFDKAQQAEAILDFLREAQEQLSVTASSYNVGRLMLGVFIALTATIIALLSSSSAWIPSSATFGFSLLTVLYSIMMFASSYVEEEQHIWYWMTGGWLAVLTFSRLAESSMQHIVTGCGAALLVIHRVNDRWNQTGQKWAGEPDIAKSFFTNHYFILWVLVAFAYFQVATSMASRTLQGVLPNFVAQAFSMLLVGTAYAFKLNFTYADSPELVGNLLTIIRNASADYTLLSQARTVFGVLGIVCLAVIPGHFAQGPMQSSSGSAAHRLTLAGRLLPPLQLLLLTQTRVTNAPLFFLYSVQFIVLPILLKPSSTQSSDIASQKKRATVTATKISLTVLLLTYASYFQTGGSNAISSIDLSNAYNGVASYNITAVGVLLFISNWAGPMFWTTAGVVLLQMNTDQSVPAPNVIPLPPGLSRKTGKTTSATASTTTVGSADHGRESAFQTHYALATVFTAASLAATMVACTVLRTHLFIWTVFSPKFLYAVAWSIGWHVVVGGVWAGGLWWAG</sequence>
<evidence type="ECO:0000259" key="13">
    <source>
        <dbReference type="Pfam" id="PF19316"/>
    </source>
</evidence>
<keyword evidence="6 12" id="KW-0808">Transferase</keyword>
<feature type="transmembrane region" description="Helical" evidence="12">
    <location>
        <begin position="484"/>
        <end position="503"/>
    </location>
</feature>
<evidence type="ECO:0000256" key="5">
    <source>
        <dbReference type="ARBA" id="ARBA00022502"/>
    </source>
</evidence>
<dbReference type="GO" id="GO:0051267">
    <property type="term" value="F:CP2 mannose-ethanolamine phosphotransferase activity"/>
    <property type="evidence" value="ECO:0007669"/>
    <property type="project" value="TreeGrafter"/>
</dbReference>
<feature type="transmembrane region" description="Helical" evidence="12">
    <location>
        <begin position="688"/>
        <end position="705"/>
    </location>
</feature>
<keyword evidence="8 12" id="KW-0256">Endoplasmic reticulum</keyword>
<comment type="caution">
    <text evidence="14">The sequence shown here is derived from an EMBL/GenBank/DDBJ whole genome shotgun (WGS) entry which is preliminary data.</text>
</comment>
<gene>
    <name evidence="14" type="ORF">K461DRAFT_31493</name>
</gene>
<evidence type="ECO:0000256" key="8">
    <source>
        <dbReference type="ARBA" id="ARBA00022824"/>
    </source>
</evidence>
<evidence type="ECO:0000256" key="1">
    <source>
        <dbReference type="ARBA" id="ARBA00004477"/>
    </source>
</evidence>
<accession>A0A9P4JFQ7</accession>
<dbReference type="OrthoDB" id="272139at2759"/>
<dbReference type="InterPro" id="IPR045687">
    <property type="entry name" value="PIGG/GPI7_C"/>
</dbReference>
<comment type="subcellular location">
    <subcellularLocation>
        <location evidence="1 12">Endoplasmic reticulum membrane</location>
        <topology evidence="1 12">Multi-pass membrane protein</topology>
    </subcellularLocation>
</comment>
<feature type="transmembrane region" description="Helical" evidence="12">
    <location>
        <begin position="743"/>
        <end position="760"/>
    </location>
</feature>
<dbReference type="PANTHER" id="PTHR23072:SF0">
    <property type="entry name" value="GPI ETHANOLAMINE PHOSPHATE TRANSFERASE 2"/>
    <property type="match status" value="1"/>
</dbReference>
<dbReference type="EMBL" id="ML996081">
    <property type="protein sequence ID" value="KAF2158178.1"/>
    <property type="molecule type" value="Genomic_DNA"/>
</dbReference>
<evidence type="ECO:0000256" key="11">
    <source>
        <dbReference type="ARBA" id="ARBA00023180"/>
    </source>
</evidence>
<reference evidence="14" key="1">
    <citation type="journal article" date="2020" name="Stud. Mycol.">
        <title>101 Dothideomycetes genomes: a test case for predicting lifestyles and emergence of pathogens.</title>
        <authorList>
            <person name="Haridas S."/>
            <person name="Albert R."/>
            <person name="Binder M."/>
            <person name="Bloem J."/>
            <person name="Labutti K."/>
            <person name="Salamov A."/>
            <person name="Andreopoulos B."/>
            <person name="Baker S."/>
            <person name="Barry K."/>
            <person name="Bills G."/>
            <person name="Bluhm B."/>
            <person name="Cannon C."/>
            <person name="Castanera R."/>
            <person name="Culley D."/>
            <person name="Daum C."/>
            <person name="Ezra D."/>
            <person name="Gonzalez J."/>
            <person name="Henrissat B."/>
            <person name="Kuo A."/>
            <person name="Liang C."/>
            <person name="Lipzen A."/>
            <person name="Lutzoni F."/>
            <person name="Magnuson J."/>
            <person name="Mondo S."/>
            <person name="Nolan M."/>
            <person name="Ohm R."/>
            <person name="Pangilinan J."/>
            <person name="Park H.-J."/>
            <person name="Ramirez L."/>
            <person name="Alfaro M."/>
            <person name="Sun H."/>
            <person name="Tritt A."/>
            <person name="Yoshinaga Y."/>
            <person name="Zwiers L.-H."/>
            <person name="Turgeon B."/>
            <person name="Goodwin S."/>
            <person name="Spatafora J."/>
            <person name="Crous P."/>
            <person name="Grigoriev I."/>
        </authorList>
    </citation>
    <scope>NUCLEOTIDE SEQUENCE</scope>
    <source>
        <strain evidence="14">CBS 260.36</strain>
    </source>
</reference>
<dbReference type="GO" id="GO:0006506">
    <property type="term" value="P:GPI anchor biosynthetic process"/>
    <property type="evidence" value="ECO:0007669"/>
    <property type="project" value="UniProtKB-KW"/>
</dbReference>
<protein>
    <recommendedName>
        <fullName evidence="4 12">GPI ethanolamine phosphate transferase 2</fullName>
    </recommendedName>
</protein>
<feature type="transmembrane region" description="Helical" evidence="12">
    <location>
        <begin position="900"/>
        <end position="923"/>
    </location>
</feature>
<feature type="transmembrane region" description="Helical" evidence="12">
    <location>
        <begin position="632"/>
        <end position="652"/>
    </location>
</feature>
<feature type="transmembrane region" description="Helical" evidence="12">
    <location>
        <begin position="818"/>
        <end position="840"/>
    </location>
</feature>
<feature type="transmembrane region" description="Helical" evidence="12">
    <location>
        <begin position="515"/>
        <end position="535"/>
    </location>
</feature>
<feature type="transmembrane region" description="Helical" evidence="12">
    <location>
        <begin position="541"/>
        <end position="558"/>
    </location>
</feature>
<dbReference type="AlphaFoldDB" id="A0A9P4JFQ7"/>
<feature type="transmembrane region" description="Helical" evidence="12">
    <location>
        <begin position="781"/>
        <end position="798"/>
    </location>
</feature>
<evidence type="ECO:0000256" key="7">
    <source>
        <dbReference type="ARBA" id="ARBA00022692"/>
    </source>
</evidence>
<evidence type="ECO:0000256" key="6">
    <source>
        <dbReference type="ARBA" id="ARBA00022679"/>
    </source>
</evidence>
<feature type="transmembrane region" description="Helical" evidence="12">
    <location>
        <begin position="601"/>
        <end position="620"/>
    </location>
</feature>
<dbReference type="CDD" id="cd16024">
    <property type="entry name" value="GPI_EPT_2"/>
    <property type="match status" value="1"/>
</dbReference>
<dbReference type="Pfam" id="PF19316">
    <property type="entry name" value="PIGO_PIGG"/>
    <property type="match status" value="1"/>
</dbReference>
<feature type="domain" description="GPI ethanolamine phosphate transferase 2 C-terminal" evidence="13">
    <location>
        <begin position="479"/>
        <end position="960"/>
    </location>
</feature>
<keyword evidence="10 12" id="KW-0472">Membrane</keyword>
<dbReference type="InterPro" id="IPR017850">
    <property type="entry name" value="Alkaline_phosphatase_core_sf"/>
</dbReference>
<evidence type="ECO:0000256" key="3">
    <source>
        <dbReference type="ARBA" id="ARBA00005315"/>
    </source>
</evidence>
<evidence type="ECO:0000313" key="14">
    <source>
        <dbReference type="EMBL" id="KAF2158178.1"/>
    </source>
</evidence>
<dbReference type="Proteomes" id="UP000799439">
    <property type="component" value="Unassembled WGS sequence"/>
</dbReference>
<dbReference type="InterPro" id="IPR002591">
    <property type="entry name" value="Phosphodiest/P_Trfase"/>
</dbReference>
<evidence type="ECO:0000313" key="15">
    <source>
        <dbReference type="Proteomes" id="UP000799439"/>
    </source>
</evidence>
<comment type="function">
    <text evidence="12">Ethanolamine phosphate transferase involved in glycosylphosphatidylinositol-anchor biosynthesis. Transfers ethanolamine phosphate to the GPI second mannose.</text>
</comment>
<dbReference type="Pfam" id="PF01663">
    <property type="entry name" value="Phosphodiest"/>
    <property type="match status" value="1"/>
</dbReference>
<keyword evidence="15" id="KW-1185">Reference proteome</keyword>
<evidence type="ECO:0000256" key="10">
    <source>
        <dbReference type="ARBA" id="ARBA00023136"/>
    </source>
</evidence>
<evidence type="ECO:0000256" key="9">
    <source>
        <dbReference type="ARBA" id="ARBA00022989"/>
    </source>
</evidence>
<keyword evidence="9 12" id="KW-1133">Transmembrane helix</keyword>
<dbReference type="SUPFAM" id="SSF53649">
    <property type="entry name" value="Alkaline phosphatase-like"/>
    <property type="match status" value="1"/>
</dbReference>
<dbReference type="Gene3D" id="3.40.720.10">
    <property type="entry name" value="Alkaline Phosphatase, subunit A"/>
    <property type="match status" value="1"/>
</dbReference>
<name>A0A9P4JFQ7_9PEZI</name>
<evidence type="ECO:0000256" key="12">
    <source>
        <dbReference type="RuleBase" id="RU367106"/>
    </source>
</evidence>
<evidence type="ECO:0000256" key="4">
    <source>
        <dbReference type="ARBA" id="ARBA00020830"/>
    </source>
</evidence>
<organism evidence="14 15">
    <name type="scientific">Myriangium duriaei CBS 260.36</name>
    <dbReference type="NCBI Taxonomy" id="1168546"/>
    <lineage>
        <taxon>Eukaryota</taxon>
        <taxon>Fungi</taxon>
        <taxon>Dikarya</taxon>
        <taxon>Ascomycota</taxon>
        <taxon>Pezizomycotina</taxon>
        <taxon>Dothideomycetes</taxon>
        <taxon>Dothideomycetidae</taxon>
        <taxon>Myriangiales</taxon>
        <taxon>Myriangiaceae</taxon>
        <taxon>Myriangium</taxon>
    </lineage>
</organism>
<comment type="similarity">
    <text evidence="3 12">Belongs to the PIGG/PIGN/PIGO family. PIGG subfamily.</text>
</comment>
<dbReference type="InterPro" id="IPR037674">
    <property type="entry name" value="PIG-G_N"/>
</dbReference>
<evidence type="ECO:0000256" key="2">
    <source>
        <dbReference type="ARBA" id="ARBA00004687"/>
    </source>
</evidence>
<dbReference type="GO" id="GO:0005789">
    <property type="term" value="C:endoplasmic reticulum membrane"/>
    <property type="evidence" value="ECO:0007669"/>
    <property type="project" value="UniProtKB-SubCell"/>
</dbReference>
<keyword evidence="5 12" id="KW-0337">GPI-anchor biosynthesis</keyword>
<keyword evidence="11" id="KW-0325">Glycoprotein</keyword>
<keyword evidence="7 12" id="KW-0812">Transmembrane</keyword>
<dbReference type="PANTHER" id="PTHR23072">
    <property type="entry name" value="PHOSPHATIDYLINOSITOL GLYCAN-RELATED"/>
    <property type="match status" value="1"/>
</dbReference>
<dbReference type="InterPro" id="IPR039527">
    <property type="entry name" value="PIGG/GPI7"/>
</dbReference>
<feature type="transmembrane region" description="Helical" evidence="12">
    <location>
        <begin position="935"/>
        <end position="960"/>
    </location>
</feature>
<proteinExistence type="inferred from homology"/>
<comment type="pathway">
    <text evidence="2 12">Glycolipid biosynthesis; glycosylphosphatidylinositol-anchor biosynthesis.</text>
</comment>